<sequence length="60" mass="6913">MYIYLVYILAQCVKNIKMLFLIILDCDILFEHVKSCPTIALLLNEMYSPPSLHIPVTNSI</sequence>
<proteinExistence type="predicted"/>
<dbReference type="EMBL" id="GEDG01023380">
    <property type="protein sequence ID" value="JAP16787.1"/>
    <property type="molecule type" value="Transcribed_RNA"/>
</dbReference>
<organism evidence="1">
    <name type="scientific">Solanum chacoense</name>
    <name type="common">Chaco potato</name>
    <dbReference type="NCBI Taxonomy" id="4108"/>
    <lineage>
        <taxon>Eukaryota</taxon>
        <taxon>Viridiplantae</taxon>
        <taxon>Streptophyta</taxon>
        <taxon>Embryophyta</taxon>
        <taxon>Tracheophyta</taxon>
        <taxon>Spermatophyta</taxon>
        <taxon>Magnoliopsida</taxon>
        <taxon>eudicotyledons</taxon>
        <taxon>Gunneridae</taxon>
        <taxon>Pentapetalae</taxon>
        <taxon>asterids</taxon>
        <taxon>lamiids</taxon>
        <taxon>Solanales</taxon>
        <taxon>Solanaceae</taxon>
        <taxon>Solanoideae</taxon>
        <taxon>Solaneae</taxon>
        <taxon>Solanum</taxon>
    </lineage>
</organism>
<evidence type="ECO:0000313" key="1">
    <source>
        <dbReference type="EMBL" id="JAP16787.1"/>
    </source>
</evidence>
<dbReference type="AlphaFoldDB" id="A0A0V0H9E6"/>
<reference evidence="1" key="1">
    <citation type="submission" date="2015-12" db="EMBL/GenBank/DDBJ databases">
        <title>Gene expression during late stages of embryo sac development: a critical building block for successful pollen-pistil interactions.</title>
        <authorList>
            <person name="Liu Y."/>
            <person name="Joly V."/>
            <person name="Sabar M."/>
            <person name="Matton D.P."/>
        </authorList>
    </citation>
    <scope>NUCLEOTIDE SEQUENCE</scope>
</reference>
<name>A0A0V0H9E6_SOLCH</name>
<protein>
    <submittedName>
        <fullName evidence="1">Putative ovule protein</fullName>
    </submittedName>
</protein>
<accession>A0A0V0H9E6</accession>